<protein>
    <submittedName>
        <fullName evidence="1">Uncharacterized protein</fullName>
    </submittedName>
</protein>
<sequence length="92" mass="10546">MIRSPPLDSKHLGSRTVRVQYTVVVPSVREIQLFPPAHIRIGHQKNFVRFGLPETTPSRIVTPPSRSRRLERGQPFNKCVEIIEDVTFMLAL</sequence>
<gene>
    <name evidence="1" type="ORF">TNCT_103431</name>
</gene>
<dbReference type="AlphaFoldDB" id="A0A8X6LL12"/>
<comment type="caution">
    <text evidence="1">The sequence shown here is derived from an EMBL/GenBank/DDBJ whole genome shotgun (WGS) entry which is preliminary data.</text>
</comment>
<organism evidence="1 2">
    <name type="scientific">Trichonephila clavata</name>
    <name type="common">Joro spider</name>
    <name type="synonym">Nephila clavata</name>
    <dbReference type="NCBI Taxonomy" id="2740835"/>
    <lineage>
        <taxon>Eukaryota</taxon>
        <taxon>Metazoa</taxon>
        <taxon>Ecdysozoa</taxon>
        <taxon>Arthropoda</taxon>
        <taxon>Chelicerata</taxon>
        <taxon>Arachnida</taxon>
        <taxon>Araneae</taxon>
        <taxon>Araneomorphae</taxon>
        <taxon>Entelegynae</taxon>
        <taxon>Araneoidea</taxon>
        <taxon>Nephilidae</taxon>
        <taxon>Trichonephila</taxon>
    </lineage>
</organism>
<name>A0A8X6LL12_TRICU</name>
<reference evidence="1" key="1">
    <citation type="submission" date="2020-07" db="EMBL/GenBank/DDBJ databases">
        <title>Multicomponent nature underlies the extraordinary mechanical properties of spider dragline silk.</title>
        <authorList>
            <person name="Kono N."/>
            <person name="Nakamura H."/>
            <person name="Mori M."/>
            <person name="Yoshida Y."/>
            <person name="Ohtoshi R."/>
            <person name="Malay A.D."/>
            <person name="Moran D.A.P."/>
            <person name="Tomita M."/>
            <person name="Numata K."/>
            <person name="Arakawa K."/>
        </authorList>
    </citation>
    <scope>NUCLEOTIDE SEQUENCE</scope>
</reference>
<proteinExistence type="predicted"/>
<dbReference type="Proteomes" id="UP000887116">
    <property type="component" value="Unassembled WGS sequence"/>
</dbReference>
<evidence type="ECO:0000313" key="2">
    <source>
        <dbReference type="Proteomes" id="UP000887116"/>
    </source>
</evidence>
<keyword evidence="2" id="KW-1185">Reference proteome</keyword>
<dbReference type="EMBL" id="BMAO01016938">
    <property type="protein sequence ID" value="GFR12277.1"/>
    <property type="molecule type" value="Genomic_DNA"/>
</dbReference>
<evidence type="ECO:0000313" key="1">
    <source>
        <dbReference type="EMBL" id="GFR12277.1"/>
    </source>
</evidence>
<accession>A0A8X6LL12</accession>